<feature type="region of interest" description="Disordered" evidence="1">
    <location>
        <begin position="1"/>
        <end position="20"/>
    </location>
</feature>
<reference evidence="2 3" key="1">
    <citation type="journal article" date="2013" name="Mar. Genomics">
        <title>Expression of sulfatases in Rhodopirellula baltica and the diversity of sulfatases in the genus Rhodopirellula.</title>
        <authorList>
            <person name="Wegner C.E."/>
            <person name="Richter-Heitmann T."/>
            <person name="Klindworth A."/>
            <person name="Klockow C."/>
            <person name="Richter M."/>
            <person name="Achstetter T."/>
            <person name="Glockner F.O."/>
            <person name="Harder J."/>
        </authorList>
    </citation>
    <scope>NUCLEOTIDE SEQUENCE [LARGE SCALE GENOMIC DNA]</scope>
    <source>
        <strain evidence="2 3">SM41</strain>
    </source>
</reference>
<dbReference type="AlphaFoldDB" id="M5TWU7"/>
<name>M5TWU7_9BACT</name>
<organism evidence="2 3">
    <name type="scientific">Rhodopirellula sallentina SM41</name>
    <dbReference type="NCBI Taxonomy" id="1263870"/>
    <lineage>
        <taxon>Bacteria</taxon>
        <taxon>Pseudomonadati</taxon>
        <taxon>Planctomycetota</taxon>
        <taxon>Planctomycetia</taxon>
        <taxon>Pirellulales</taxon>
        <taxon>Pirellulaceae</taxon>
        <taxon>Rhodopirellula</taxon>
    </lineage>
</organism>
<comment type="caution">
    <text evidence="2">The sequence shown here is derived from an EMBL/GenBank/DDBJ whole genome shotgun (WGS) entry which is preliminary data.</text>
</comment>
<protein>
    <submittedName>
        <fullName evidence="2">Uncharacterized protein</fullName>
    </submittedName>
</protein>
<evidence type="ECO:0000313" key="3">
    <source>
        <dbReference type="Proteomes" id="UP000011885"/>
    </source>
</evidence>
<dbReference type="EMBL" id="ANOH01000338">
    <property type="protein sequence ID" value="EMI53650.1"/>
    <property type="molecule type" value="Genomic_DNA"/>
</dbReference>
<evidence type="ECO:0000256" key="1">
    <source>
        <dbReference type="SAM" id="MobiDB-lite"/>
    </source>
</evidence>
<dbReference type="PATRIC" id="fig|1263870.3.peg.5201"/>
<proteinExistence type="predicted"/>
<sequence>MRSHTADSIQPHLVGSGVRDQAIRQRGWGPISVNCPHPNQAIPYQYI</sequence>
<evidence type="ECO:0000313" key="2">
    <source>
        <dbReference type="EMBL" id="EMI53650.1"/>
    </source>
</evidence>
<gene>
    <name evidence="2" type="ORF">RSSM_04917</name>
</gene>
<keyword evidence="3" id="KW-1185">Reference proteome</keyword>
<accession>M5TWU7</accession>
<dbReference type="Proteomes" id="UP000011885">
    <property type="component" value="Unassembled WGS sequence"/>
</dbReference>